<comment type="caution">
    <text evidence="2">The sequence shown here is derived from an EMBL/GenBank/DDBJ whole genome shotgun (WGS) entry which is preliminary data.</text>
</comment>
<dbReference type="InterPro" id="IPR022441">
    <property type="entry name" value="Para_beta_helix_rpt-2"/>
</dbReference>
<evidence type="ECO:0000313" key="2">
    <source>
        <dbReference type="EMBL" id="MBB2975496.1"/>
    </source>
</evidence>
<accession>A0A7W4V263</accession>
<dbReference type="Proteomes" id="UP000529310">
    <property type="component" value="Unassembled WGS sequence"/>
</dbReference>
<dbReference type="AlphaFoldDB" id="A0A7W4V263"/>
<dbReference type="NCBIfam" id="TIGR03804">
    <property type="entry name" value="para_beta_helix"/>
    <property type="match status" value="1"/>
</dbReference>
<name>A0A7W4V263_9MICO</name>
<reference evidence="2 3" key="1">
    <citation type="submission" date="2020-08" db="EMBL/GenBank/DDBJ databases">
        <title>Sequencing the genomes of 1000 actinobacteria strains.</title>
        <authorList>
            <person name="Klenk H.-P."/>
        </authorList>
    </citation>
    <scope>NUCLEOTIDE SEQUENCE [LARGE SCALE GENOMIC DNA]</scope>
    <source>
        <strain evidence="2 3">DSM 27099</strain>
    </source>
</reference>
<dbReference type="Gene3D" id="2.160.20.10">
    <property type="entry name" value="Single-stranded right-handed beta-helix, Pectin lyase-like"/>
    <property type="match status" value="1"/>
</dbReference>
<gene>
    <name evidence="2" type="ORF">FHX49_001062</name>
</gene>
<dbReference type="InterPro" id="IPR012334">
    <property type="entry name" value="Pectin_lyas_fold"/>
</dbReference>
<dbReference type="InterPro" id="IPR011050">
    <property type="entry name" value="Pectin_lyase_fold/virulence"/>
</dbReference>
<evidence type="ECO:0000259" key="1">
    <source>
        <dbReference type="Pfam" id="PF13229"/>
    </source>
</evidence>
<organism evidence="2 3">
    <name type="scientific">Microbacterium endophyticum</name>
    <dbReference type="NCBI Taxonomy" id="1526412"/>
    <lineage>
        <taxon>Bacteria</taxon>
        <taxon>Bacillati</taxon>
        <taxon>Actinomycetota</taxon>
        <taxon>Actinomycetes</taxon>
        <taxon>Micrococcales</taxon>
        <taxon>Microbacteriaceae</taxon>
        <taxon>Microbacterium</taxon>
    </lineage>
</organism>
<evidence type="ECO:0000313" key="3">
    <source>
        <dbReference type="Proteomes" id="UP000529310"/>
    </source>
</evidence>
<feature type="domain" description="Right handed beta helix" evidence="1">
    <location>
        <begin position="104"/>
        <end position="208"/>
    </location>
</feature>
<protein>
    <submittedName>
        <fullName evidence="2">Parallel beta-helix repeat protein</fullName>
    </submittedName>
</protein>
<dbReference type="EMBL" id="JACHWQ010000002">
    <property type="protein sequence ID" value="MBB2975496.1"/>
    <property type="molecule type" value="Genomic_DNA"/>
</dbReference>
<dbReference type="SUPFAM" id="SSF51126">
    <property type="entry name" value="Pectin lyase-like"/>
    <property type="match status" value="1"/>
</dbReference>
<sequence>MPTQAHAPRRATRFTAVFQLAAVAALAIGLSGCGVVFDESAAPSTECAPGATLIGASASDLQQALDEALPGDVLQLSATTYSGEFTVTTSGTASAPITLCSSNDATISPQSTSTGYGLHLDHADYWKLDGFSITGGKKGIMLDASSHNELTNLKVSGTGEEGIHLRTHSSDNIVSSSTIHDTGLSNPEFGEGIYVGSAESNWCRYTECQPDRSDRNVLTRNHVYDVAAEAIDIKEGTGDGTISENTLSTPETTTVDSVVDIKGSGWTARENRISAALGAGIQVHRVNADSGAQNVITANTFDVAASQYAIEIAGAAQSAGNTVTCDNAIVDSTASAPSNIACSPNR</sequence>
<dbReference type="Pfam" id="PF13229">
    <property type="entry name" value="Beta_helix"/>
    <property type="match status" value="1"/>
</dbReference>
<proteinExistence type="predicted"/>
<dbReference type="InterPro" id="IPR039448">
    <property type="entry name" value="Beta_helix"/>
</dbReference>
<dbReference type="RefSeq" id="WP_165139645.1">
    <property type="nucleotide sequence ID" value="NZ_CP049255.1"/>
</dbReference>
<dbReference type="SMART" id="SM00710">
    <property type="entry name" value="PbH1"/>
    <property type="match status" value="6"/>
</dbReference>
<keyword evidence="3" id="KW-1185">Reference proteome</keyword>
<dbReference type="InterPro" id="IPR006626">
    <property type="entry name" value="PbH1"/>
</dbReference>